<organism evidence="1 2">
    <name type="scientific">Coprinopsis marcescibilis</name>
    <name type="common">Agaric fungus</name>
    <name type="synonym">Psathyrella marcescibilis</name>
    <dbReference type="NCBI Taxonomy" id="230819"/>
    <lineage>
        <taxon>Eukaryota</taxon>
        <taxon>Fungi</taxon>
        <taxon>Dikarya</taxon>
        <taxon>Basidiomycota</taxon>
        <taxon>Agaricomycotina</taxon>
        <taxon>Agaricomycetes</taxon>
        <taxon>Agaricomycetidae</taxon>
        <taxon>Agaricales</taxon>
        <taxon>Agaricineae</taxon>
        <taxon>Psathyrellaceae</taxon>
        <taxon>Coprinopsis</taxon>
    </lineage>
</organism>
<dbReference type="Proteomes" id="UP000307440">
    <property type="component" value="Unassembled WGS sequence"/>
</dbReference>
<reference evidence="1 2" key="1">
    <citation type="journal article" date="2019" name="Nat. Ecol. Evol.">
        <title>Megaphylogeny resolves global patterns of mushroom evolution.</title>
        <authorList>
            <person name="Varga T."/>
            <person name="Krizsan K."/>
            <person name="Foldi C."/>
            <person name="Dima B."/>
            <person name="Sanchez-Garcia M."/>
            <person name="Sanchez-Ramirez S."/>
            <person name="Szollosi G.J."/>
            <person name="Szarkandi J.G."/>
            <person name="Papp V."/>
            <person name="Albert L."/>
            <person name="Andreopoulos W."/>
            <person name="Angelini C."/>
            <person name="Antonin V."/>
            <person name="Barry K.W."/>
            <person name="Bougher N.L."/>
            <person name="Buchanan P."/>
            <person name="Buyck B."/>
            <person name="Bense V."/>
            <person name="Catcheside P."/>
            <person name="Chovatia M."/>
            <person name="Cooper J."/>
            <person name="Damon W."/>
            <person name="Desjardin D."/>
            <person name="Finy P."/>
            <person name="Geml J."/>
            <person name="Haridas S."/>
            <person name="Hughes K."/>
            <person name="Justo A."/>
            <person name="Karasinski D."/>
            <person name="Kautmanova I."/>
            <person name="Kiss B."/>
            <person name="Kocsube S."/>
            <person name="Kotiranta H."/>
            <person name="LaButti K.M."/>
            <person name="Lechner B.E."/>
            <person name="Liimatainen K."/>
            <person name="Lipzen A."/>
            <person name="Lukacs Z."/>
            <person name="Mihaltcheva S."/>
            <person name="Morgado L.N."/>
            <person name="Niskanen T."/>
            <person name="Noordeloos M.E."/>
            <person name="Ohm R.A."/>
            <person name="Ortiz-Santana B."/>
            <person name="Ovrebo C."/>
            <person name="Racz N."/>
            <person name="Riley R."/>
            <person name="Savchenko A."/>
            <person name="Shiryaev A."/>
            <person name="Soop K."/>
            <person name="Spirin V."/>
            <person name="Szebenyi C."/>
            <person name="Tomsovsky M."/>
            <person name="Tulloss R.E."/>
            <person name="Uehling J."/>
            <person name="Grigoriev I.V."/>
            <person name="Vagvolgyi C."/>
            <person name="Papp T."/>
            <person name="Martin F.M."/>
            <person name="Miettinen O."/>
            <person name="Hibbett D.S."/>
            <person name="Nagy L.G."/>
        </authorList>
    </citation>
    <scope>NUCLEOTIDE SEQUENCE [LARGE SCALE GENOMIC DNA]</scope>
    <source>
        <strain evidence="1 2">CBS 121175</strain>
    </source>
</reference>
<accession>A0A5C3KC03</accession>
<dbReference type="EMBL" id="ML210496">
    <property type="protein sequence ID" value="TFK17530.1"/>
    <property type="molecule type" value="Genomic_DNA"/>
</dbReference>
<gene>
    <name evidence="1" type="ORF">FA15DRAFT_604892</name>
</gene>
<feature type="non-terminal residue" evidence="1">
    <location>
        <position position="106"/>
    </location>
</feature>
<proteinExistence type="predicted"/>
<evidence type="ECO:0000313" key="2">
    <source>
        <dbReference type="Proteomes" id="UP000307440"/>
    </source>
</evidence>
<name>A0A5C3KC03_COPMA</name>
<sequence length="106" mass="11786">MLETRGSESGADDVVDDIWKAQELQRLVDPSGSRFYPGPGDEGRLVFSLSFDGFNPFTNKTAKQQVSSQAIWLVLLNLPPHLRHLQHNIYLAGVISGKPSKTEINH</sequence>
<dbReference type="AlphaFoldDB" id="A0A5C3KC03"/>
<dbReference type="STRING" id="230819.A0A5C3KC03"/>
<protein>
    <submittedName>
        <fullName evidence="1">Uncharacterized protein</fullName>
    </submittedName>
</protein>
<keyword evidence="2" id="KW-1185">Reference proteome</keyword>
<evidence type="ECO:0000313" key="1">
    <source>
        <dbReference type="EMBL" id="TFK17530.1"/>
    </source>
</evidence>
<dbReference type="OrthoDB" id="3253623at2759"/>